<evidence type="ECO:0000313" key="3">
    <source>
        <dbReference type="EMBL" id="RZU45122.1"/>
    </source>
</evidence>
<organism evidence="3 4">
    <name type="scientific">Fluviicoccus keumensis</name>
    <dbReference type="NCBI Taxonomy" id="1435465"/>
    <lineage>
        <taxon>Bacteria</taxon>
        <taxon>Pseudomonadati</taxon>
        <taxon>Pseudomonadota</taxon>
        <taxon>Gammaproteobacteria</taxon>
        <taxon>Moraxellales</taxon>
        <taxon>Moraxellaceae</taxon>
        <taxon>Fluviicoccus</taxon>
    </lineage>
</organism>
<dbReference type="InterPro" id="IPR029062">
    <property type="entry name" value="Class_I_gatase-like"/>
</dbReference>
<dbReference type="SUPFAM" id="SSF52317">
    <property type="entry name" value="Class I glutamine amidotransferase-like"/>
    <property type="match status" value="1"/>
</dbReference>
<reference evidence="3 4" key="1">
    <citation type="submission" date="2019-02" db="EMBL/GenBank/DDBJ databases">
        <title>Genomic Encyclopedia of Type Strains, Phase IV (KMG-IV): sequencing the most valuable type-strain genomes for metagenomic binning, comparative biology and taxonomic classification.</title>
        <authorList>
            <person name="Goeker M."/>
        </authorList>
    </citation>
    <scope>NUCLEOTIDE SEQUENCE [LARGE SCALE GENOMIC DNA]</scope>
    <source>
        <strain evidence="3 4">DSM 105135</strain>
    </source>
</reference>
<dbReference type="EMBL" id="SHKX01000012">
    <property type="protein sequence ID" value="RZU45122.1"/>
    <property type="molecule type" value="Genomic_DNA"/>
</dbReference>
<dbReference type="RefSeq" id="WP_130413157.1">
    <property type="nucleotide sequence ID" value="NZ_SHKX01000012.1"/>
</dbReference>
<protein>
    <submittedName>
        <fullName evidence="3">Uncharacterized protein DUF4350</fullName>
    </submittedName>
</protein>
<gene>
    <name evidence="3" type="ORF">EV700_1934</name>
</gene>
<keyword evidence="1" id="KW-1133">Transmembrane helix</keyword>
<evidence type="ECO:0000313" key="4">
    <source>
        <dbReference type="Proteomes" id="UP000292423"/>
    </source>
</evidence>
<comment type="caution">
    <text evidence="3">The sequence shown here is derived from an EMBL/GenBank/DDBJ whole genome shotgun (WGS) entry which is preliminary data.</text>
</comment>
<dbReference type="Pfam" id="PF14258">
    <property type="entry name" value="DUF4350"/>
    <property type="match status" value="1"/>
</dbReference>
<dbReference type="InterPro" id="IPR025646">
    <property type="entry name" value="DUF4350"/>
</dbReference>
<dbReference type="Proteomes" id="UP000292423">
    <property type="component" value="Unassembled WGS sequence"/>
</dbReference>
<feature type="domain" description="DUF4350" evidence="2">
    <location>
        <begin position="41"/>
        <end position="226"/>
    </location>
</feature>
<keyword evidence="1" id="KW-0812">Transmembrane</keyword>
<evidence type="ECO:0000256" key="1">
    <source>
        <dbReference type="SAM" id="Phobius"/>
    </source>
</evidence>
<sequence length="382" mass="42702">MKIRLSPSGWLAIAAVLILIAAGAFLFELKPVQSPPQWTEEATRNPYLAAGRLLEKRGFTVRYQPEIAAAPAKPGVLFLSLSSASLPDKAIAPLLAWVRQGNRLILPARLLGDEEGQVQDPLLPALGVVMHDQELEAAEHSLPDYSNDRRLLSGNADDGWLEAGFQGRLVLEDTTGKALRALEDGNGIHVLEYRLGDGRIVVVTETGLFTNQAITWKDNAALFLRLFGPASHEGEAQIVYGGHARGILELFWDWAWPLIISVFVLALALIWYGNSRFGPLLPSPDQPRRRLAEHLQAAGRYLWYAGRHQRLYNAVRQSLRRHIFRRHPQWRSLTDGDLIEELTLFTGLDSPALRQALADAPTHDLARFVQDMRVLHQLRKLT</sequence>
<evidence type="ECO:0000259" key="2">
    <source>
        <dbReference type="Pfam" id="PF14258"/>
    </source>
</evidence>
<proteinExistence type="predicted"/>
<dbReference type="OrthoDB" id="6638317at2"/>
<keyword evidence="4" id="KW-1185">Reference proteome</keyword>
<accession>A0A4Q7Z403</accession>
<keyword evidence="1" id="KW-0472">Membrane</keyword>
<feature type="transmembrane region" description="Helical" evidence="1">
    <location>
        <begin position="254"/>
        <end position="273"/>
    </location>
</feature>
<dbReference type="AlphaFoldDB" id="A0A4Q7Z403"/>
<name>A0A4Q7Z403_9GAMM</name>